<keyword evidence="3" id="KW-0808">Transferase</keyword>
<dbReference type="GO" id="GO:0005524">
    <property type="term" value="F:ATP binding"/>
    <property type="evidence" value="ECO:0007669"/>
    <property type="project" value="UniProtKB-KW"/>
</dbReference>
<feature type="domain" description="Cryptic POLO box 1 (CPB1)" evidence="9">
    <location>
        <begin position="464"/>
        <end position="572"/>
    </location>
</feature>
<dbReference type="AlphaFoldDB" id="A0A9W8U014"/>
<sequence>MSSTYSRPPSINELRSDMASFDDYGKDGAIVSWDRPPEAPAEPRPPKGVQSTLYFGPKNYEILEQIFRSPTSHVYRARCKRGRLKNRLVALKKIPAEKSHSPSSLSLYQTLCHPSVVSLFSAFATSNHRFQVLELCSGGSLADLLNTLENHSLSEGKTRPVIKAILDGLAYLDKNSIVHRNIHHENILLTEHCRIKISNLDLATRLPSQDHTAIALLTHADEFLSRKPYDCRADIWSLGCLVFTCLVGKPPFHGPSTDNMFENILHGRFSTPESISTLAANFISNLIQVDPLSRPVLSSICFDPFLDSRIPDIPLKHPSPVLQTLQTKILKEHPIPFRAPALLKAKASFKSTEVTYKASRPPLREIQNTDLRRILTDEISFGDRRAVSDPCTKSGAIVNYNSRRHSSLNLPVNAHPPSRQELQIPLLESSNFPDNGPQPEDAYGQKIIDQVSSDSDSSVDQLPIGTSRPSAFNTSMLSAQAHKTVSGQITVLPSRSLLVDFREGERRRGNPGTEVFVVSPDGTEINVFSAPRLSIPCCLTEPASTYTIEALPREYWTQYNNAGSLTTRLKQRTPRMTMHEPSLKCTLMANTPQADIEVLLSDSSTRKHTQKQTSATLDKDRAHMRFRYSRQMHSLEISQCVMGPQGKEWKKRMLEISNLDPASEHVLASLSNVELEGLSRLSRFMRVCEALEEEETCLRPEHDVTLRASSPIQDSDMNSLAPKNLVSANRVASGSRTLAQSFSVSSVDFKPAPRPPKFLTMSKRLSQKTEEEKQSQEEIDYSTKALSLTASDITPSWYRNGFSTTELVASGQPLQTRYIPSAGWCIRYNSKVTQGGRYKVMFLDGEILDIDVDEEWVEHIVPDSDGTPKRQRRSILESHSQRTLSERMKVFEEFVSMFDATDSSLLT</sequence>
<dbReference type="SUPFAM" id="SSF56112">
    <property type="entry name" value="Protein kinase-like (PK-like)"/>
    <property type="match status" value="1"/>
</dbReference>
<dbReference type="PROSITE" id="PS51985">
    <property type="entry name" value="CPB2"/>
    <property type="match status" value="1"/>
</dbReference>
<protein>
    <recommendedName>
        <fullName evidence="13">Non-specific serine/threonine protein kinase</fullName>
    </recommendedName>
</protein>
<evidence type="ECO:0000313" key="11">
    <source>
        <dbReference type="EMBL" id="KAJ3747383.1"/>
    </source>
</evidence>
<evidence type="ECO:0000256" key="1">
    <source>
        <dbReference type="ARBA" id="ARBA00004496"/>
    </source>
</evidence>
<organism evidence="11 12">
    <name type="scientific">Lentinula detonsa</name>
    <dbReference type="NCBI Taxonomy" id="2804962"/>
    <lineage>
        <taxon>Eukaryota</taxon>
        <taxon>Fungi</taxon>
        <taxon>Dikarya</taxon>
        <taxon>Basidiomycota</taxon>
        <taxon>Agaricomycotina</taxon>
        <taxon>Agaricomycetes</taxon>
        <taxon>Agaricomycetidae</taxon>
        <taxon>Agaricales</taxon>
        <taxon>Marasmiineae</taxon>
        <taxon>Omphalotaceae</taxon>
        <taxon>Lentinula</taxon>
    </lineage>
</organism>
<evidence type="ECO:0000256" key="4">
    <source>
        <dbReference type="ARBA" id="ARBA00022741"/>
    </source>
</evidence>
<evidence type="ECO:0000259" key="8">
    <source>
        <dbReference type="PROSITE" id="PS50011"/>
    </source>
</evidence>
<comment type="caution">
    <text evidence="11">The sequence shown here is derived from an EMBL/GenBank/DDBJ whole genome shotgun (WGS) entry which is preliminary data.</text>
</comment>
<feature type="domain" description="Cryptic POLO box 2 (CPB2)" evidence="10">
    <location>
        <begin position="573"/>
        <end position="716"/>
    </location>
</feature>
<evidence type="ECO:0000256" key="5">
    <source>
        <dbReference type="ARBA" id="ARBA00022777"/>
    </source>
</evidence>
<dbReference type="EMBL" id="JANVFU010000003">
    <property type="protein sequence ID" value="KAJ3747383.1"/>
    <property type="molecule type" value="Genomic_DNA"/>
</dbReference>
<dbReference type="PROSITE" id="PS50011">
    <property type="entry name" value="PROTEIN_KINASE_DOM"/>
    <property type="match status" value="1"/>
</dbReference>
<evidence type="ECO:0000259" key="9">
    <source>
        <dbReference type="PROSITE" id="PS51984"/>
    </source>
</evidence>
<accession>A0A9W8U014</accession>
<reference evidence="11 12" key="1">
    <citation type="journal article" date="2023" name="Proc. Natl. Acad. Sci. U.S.A.">
        <title>A global phylogenomic analysis of the shiitake genus Lentinula.</title>
        <authorList>
            <person name="Sierra-Patev S."/>
            <person name="Min B."/>
            <person name="Naranjo-Ortiz M."/>
            <person name="Looney B."/>
            <person name="Konkel Z."/>
            <person name="Slot J.C."/>
            <person name="Sakamoto Y."/>
            <person name="Steenwyk J.L."/>
            <person name="Rokas A."/>
            <person name="Carro J."/>
            <person name="Camarero S."/>
            <person name="Ferreira P."/>
            <person name="Molpeceres G."/>
            <person name="Ruiz-Duenas F.J."/>
            <person name="Serrano A."/>
            <person name="Henrissat B."/>
            <person name="Drula E."/>
            <person name="Hughes K.W."/>
            <person name="Mata J.L."/>
            <person name="Ishikawa N.K."/>
            <person name="Vargas-Isla R."/>
            <person name="Ushijima S."/>
            <person name="Smith C.A."/>
            <person name="Donoghue J."/>
            <person name="Ahrendt S."/>
            <person name="Andreopoulos W."/>
            <person name="He G."/>
            <person name="LaButti K."/>
            <person name="Lipzen A."/>
            <person name="Ng V."/>
            <person name="Riley R."/>
            <person name="Sandor L."/>
            <person name="Barry K."/>
            <person name="Martinez A.T."/>
            <person name="Xiao Y."/>
            <person name="Gibbons J.G."/>
            <person name="Terashima K."/>
            <person name="Grigoriev I.V."/>
            <person name="Hibbett D."/>
        </authorList>
    </citation>
    <scope>NUCLEOTIDE SEQUENCE [LARGE SCALE GENOMIC DNA]</scope>
    <source>
        <strain evidence="11 12">TFB7810</strain>
    </source>
</reference>
<dbReference type="Pfam" id="PF18409">
    <property type="entry name" value="Plk4_PB2"/>
    <property type="match status" value="1"/>
</dbReference>
<proteinExistence type="predicted"/>
<dbReference type="InterPro" id="IPR046437">
    <property type="entry name" value="Ser_Thr-PK_POLO_box_1_sf"/>
</dbReference>
<dbReference type="InterPro" id="IPR033699">
    <property type="entry name" value="POLO_box_Plk4_1"/>
</dbReference>
<evidence type="ECO:0000313" key="12">
    <source>
        <dbReference type="Proteomes" id="UP001142393"/>
    </source>
</evidence>
<dbReference type="Pfam" id="PF00069">
    <property type="entry name" value="Pkinase"/>
    <property type="match status" value="1"/>
</dbReference>
<keyword evidence="5" id="KW-0418">Kinase</keyword>
<dbReference type="Gene3D" id="3.30.1120.120">
    <property type="match status" value="1"/>
</dbReference>
<keyword evidence="2" id="KW-0723">Serine/threonine-protein kinase</keyword>
<dbReference type="Proteomes" id="UP001142393">
    <property type="component" value="Unassembled WGS sequence"/>
</dbReference>
<keyword evidence="12" id="KW-1185">Reference proteome</keyword>
<evidence type="ECO:0000259" key="10">
    <source>
        <dbReference type="PROSITE" id="PS51985"/>
    </source>
</evidence>
<keyword evidence="6" id="KW-0067">ATP-binding</keyword>
<feature type="region of interest" description="Disordered" evidence="7">
    <location>
        <begin position="28"/>
        <end position="50"/>
    </location>
</feature>
<evidence type="ECO:0000256" key="7">
    <source>
        <dbReference type="SAM" id="MobiDB-lite"/>
    </source>
</evidence>
<dbReference type="Gene3D" id="1.10.510.10">
    <property type="entry name" value="Transferase(Phosphotransferase) domain 1"/>
    <property type="match status" value="1"/>
</dbReference>
<dbReference type="InterPro" id="IPR033698">
    <property type="entry name" value="POLO_box_Plk4_2"/>
</dbReference>
<evidence type="ECO:0000256" key="3">
    <source>
        <dbReference type="ARBA" id="ARBA00022679"/>
    </source>
</evidence>
<dbReference type="PROSITE" id="PS51984">
    <property type="entry name" value="CPB1"/>
    <property type="match status" value="1"/>
</dbReference>
<dbReference type="InterPro" id="IPR000719">
    <property type="entry name" value="Prot_kinase_dom"/>
</dbReference>
<dbReference type="InterPro" id="IPR011009">
    <property type="entry name" value="Kinase-like_dom_sf"/>
</dbReference>
<feature type="domain" description="Protein kinase" evidence="8">
    <location>
        <begin position="60"/>
        <end position="306"/>
    </location>
</feature>
<dbReference type="GO" id="GO:0005634">
    <property type="term" value="C:nucleus"/>
    <property type="evidence" value="ECO:0007669"/>
    <property type="project" value="TreeGrafter"/>
</dbReference>
<evidence type="ECO:0008006" key="13">
    <source>
        <dbReference type="Google" id="ProtNLM"/>
    </source>
</evidence>
<dbReference type="GO" id="GO:0005737">
    <property type="term" value="C:cytoplasm"/>
    <property type="evidence" value="ECO:0007669"/>
    <property type="project" value="UniProtKB-SubCell"/>
</dbReference>
<comment type="subcellular location">
    <subcellularLocation>
        <location evidence="1">Cytoplasm</location>
    </subcellularLocation>
</comment>
<dbReference type="PANTHER" id="PTHR24345">
    <property type="entry name" value="SERINE/THREONINE-PROTEIN KINASE PLK"/>
    <property type="match status" value="1"/>
</dbReference>
<dbReference type="GO" id="GO:0004674">
    <property type="term" value="F:protein serine/threonine kinase activity"/>
    <property type="evidence" value="ECO:0007669"/>
    <property type="project" value="UniProtKB-KW"/>
</dbReference>
<evidence type="ECO:0000256" key="6">
    <source>
        <dbReference type="ARBA" id="ARBA00022840"/>
    </source>
</evidence>
<feature type="region of interest" description="Disordered" evidence="7">
    <location>
        <begin position="1"/>
        <end position="20"/>
    </location>
</feature>
<evidence type="ECO:0000256" key="2">
    <source>
        <dbReference type="ARBA" id="ARBA00022527"/>
    </source>
</evidence>
<dbReference type="PANTHER" id="PTHR24345:SF91">
    <property type="entry name" value="SERINE_THREONINE-PROTEIN KINASE PLK4"/>
    <property type="match status" value="1"/>
</dbReference>
<gene>
    <name evidence="11" type="ORF">DFH05DRAFT_1600176</name>
</gene>
<name>A0A9W8U014_9AGAR</name>
<keyword evidence="4" id="KW-0547">Nucleotide-binding</keyword>